<name>A0A090GC76_MESPL</name>
<keyword evidence="1" id="KW-0812">Transmembrane</keyword>
<evidence type="ECO:0000313" key="2">
    <source>
        <dbReference type="EMBL" id="CDX62162.1"/>
    </source>
</evidence>
<evidence type="ECO:0000256" key="1">
    <source>
        <dbReference type="SAM" id="Phobius"/>
    </source>
</evidence>
<sequence>MSRQPLAYLTVVLVSFVIVLLAFGQAIMLAWLSQRPEPAGTSIAATPLLAVLFDGLIALVVEIAAVVRWVRQQSHEHR</sequence>
<reference evidence="2 3" key="1">
    <citation type="submission" date="2014-08" db="EMBL/GenBank/DDBJ databases">
        <authorList>
            <person name="Moulin Lionel"/>
        </authorList>
    </citation>
    <scope>NUCLEOTIDE SEQUENCE [LARGE SCALE GENOMIC DNA]</scope>
</reference>
<gene>
    <name evidence="2" type="ORF">MPL3365_70281</name>
</gene>
<dbReference type="Proteomes" id="UP000046122">
    <property type="component" value="Unassembled WGS sequence"/>
</dbReference>
<feature type="transmembrane region" description="Helical" evidence="1">
    <location>
        <begin position="44"/>
        <end position="70"/>
    </location>
</feature>
<accession>A0A090GC76</accession>
<dbReference type="AlphaFoldDB" id="A0A090GC76"/>
<feature type="transmembrane region" description="Helical" evidence="1">
    <location>
        <begin position="7"/>
        <end position="32"/>
    </location>
</feature>
<keyword evidence="1" id="KW-0472">Membrane</keyword>
<protein>
    <submittedName>
        <fullName evidence="2">Uncharacterized protein</fullName>
    </submittedName>
</protein>
<dbReference type="EMBL" id="CCNE01000065">
    <property type="protein sequence ID" value="CDX62162.1"/>
    <property type="molecule type" value="Genomic_DNA"/>
</dbReference>
<evidence type="ECO:0000313" key="3">
    <source>
        <dbReference type="Proteomes" id="UP000046122"/>
    </source>
</evidence>
<organism evidence="2 3">
    <name type="scientific">Mesorhizobium plurifarium</name>
    <dbReference type="NCBI Taxonomy" id="69974"/>
    <lineage>
        <taxon>Bacteria</taxon>
        <taxon>Pseudomonadati</taxon>
        <taxon>Pseudomonadota</taxon>
        <taxon>Alphaproteobacteria</taxon>
        <taxon>Hyphomicrobiales</taxon>
        <taxon>Phyllobacteriaceae</taxon>
        <taxon>Mesorhizobium</taxon>
    </lineage>
</organism>
<proteinExistence type="predicted"/>
<keyword evidence="1" id="KW-1133">Transmembrane helix</keyword>